<sequence length="223" mass="25788">MDLLNGILSIVVLCSVCVSCQQYNRLSARDNRILQEISDSEKSGAEEEEIMSRLNAPLRRTMNLPINVMNQRDGMRTVRVNNVRRVEPSFREERGELLEAIKQARFAGASQQDVHRKVDEYLRKNLSAEKLAEVERIKAEAVFNERINSRHLRQISERDEQILQKYLNEEQQDQVSGLLYMGRSMGISRDKIGDALDRYLETILDDATLDKLADEVLNRREPL</sequence>
<protein>
    <submittedName>
        <fullName evidence="3">Uncharacterized protein</fullName>
    </submittedName>
</protein>
<organism evidence="2 3">
    <name type="scientific">Parascaris univalens</name>
    <name type="common">Nematode worm</name>
    <dbReference type="NCBI Taxonomy" id="6257"/>
    <lineage>
        <taxon>Eukaryota</taxon>
        <taxon>Metazoa</taxon>
        <taxon>Ecdysozoa</taxon>
        <taxon>Nematoda</taxon>
        <taxon>Chromadorea</taxon>
        <taxon>Rhabditida</taxon>
        <taxon>Spirurina</taxon>
        <taxon>Ascaridomorpha</taxon>
        <taxon>Ascaridoidea</taxon>
        <taxon>Ascarididae</taxon>
        <taxon>Parascaris</taxon>
    </lineage>
</organism>
<dbReference type="AlphaFoldDB" id="A0A915AH95"/>
<evidence type="ECO:0000313" key="2">
    <source>
        <dbReference type="Proteomes" id="UP000887569"/>
    </source>
</evidence>
<proteinExistence type="predicted"/>
<dbReference type="Proteomes" id="UP000887569">
    <property type="component" value="Unplaced"/>
</dbReference>
<feature type="chain" id="PRO_5037389118" evidence="1">
    <location>
        <begin position="21"/>
        <end position="223"/>
    </location>
</feature>
<dbReference type="WBParaSite" id="PgR006_g023_t01">
    <property type="protein sequence ID" value="PgR006_g023_t01"/>
    <property type="gene ID" value="PgR006_g023"/>
</dbReference>
<evidence type="ECO:0000313" key="3">
    <source>
        <dbReference type="WBParaSite" id="PgR006_g023_t01"/>
    </source>
</evidence>
<feature type="signal peptide" evidence="1">
    <location>
        <begin position="1"/>
        <end position="20"/>
    </location>
</feature>
<keyword evidence="2" id="KW-1185">Reference proteome</keyword>
<evidence type="ECO:0000256" key="1">
    <source>
        <dbReference type="SAM" id="SignalP"/>
    </source>
</evidence>
<accession>A0A915AH95</accession>
<name>A0A915AH95_PARUN</name>
<reference evidence="3" key="1">
    <citation type="submission" date="2022-11" db="UniProtKB">
        <authorList>
            <consortium name="WormBaseParasite"/>
        </authorList>
    </citation>
    <scope>IDENTIFICATION</scope>
</reference>
<keyword evidence="1" id="KW-0732">Signal</keyword>